<dbReference type="SUPFAM" id="SSF63825">
    <property type="entry name" value="YWTD domain"/>
    <property type="match status" value="1"/>
</dbReference>
<dbReference type="Proteomes" id="UP001593833">
    <property type="component" value="Unassembled WGS sequence"/>
</dbReference>
<dbReference type="InterPro" id="IPR052956">
    <property type="entry name" value="Mesenchyme-surface_protein"/>
</dbReference>
<feature type="non-terminal residue" evidence="1">
    <location>
        <position position="1"/>
    </location>
</feature>
<evidence type="ECO:0000313" key="1">
    <source>
        <dbReference type="EMBL" id="MFC1573042.1"/>
    </source>
</evidence>
<dbReference type="NCBIfam" id="TIGR04183">
    <property type="entry name" value="Por_Secre_tail"/>
    <property type="match status" value="1"/>
</dbReference>
<dbReference type="InterPro" id="IPR013211">
    <property type="entry name" value="LVIVD"/>
</dbReference>
<dbReference type="PANTHER" id="PTHR46928">
    <property type="entry name" value="MESENCHYME-SPECIFIC CELL SURFACE GLYCOPROTEIN"/>
    <property type="match status" value="1"/>
</dbReference>
<dbReference type="InterPro" id="IPR026444">
    <property type="entry name" value="Secre_tail"/>
</dbReference>
<dbReference type="Gene3D" id="2.130.10.10">
    <property type="entry name" value="YVTN repeat-like/Quinoprotein amine dehydrogenase"/>
    <property type="match status" value="1"/>
</dbReference>
<dbReference type="PANTHER" id="PTHR46928:SF1">
    <property type="entry name" value="MESENCHYME-SPECIFIC CELL SURFACE GLYCOPROTEIN"/>
    <property type="match status" value="1"/>
</dbReference>
<dbReference type="InterPro" id="IPR011044">
    <property type="entry name" value="Quino_amine_DH_bsu"/>
</dbReference>
<dbReference type="EMBL" id="JBHPKH010000065">
    <property type="protein sequence ID" value="MFC1573042.1"/>
    <property type="molecule type" value="Genomic_DNA"/>
</dbReference>
<gene>
    <name evidence="1" type="ORF">ACFL6M_05530</name>
</gene>
<comment type="caution">
    <text evidence="1">The sequence shown here is derived from an EMBL/GenBank/DDBJ whole genome shotgun (WGS) entry which is preliminary data.</text>
</comment>
<organism evidence="1 2">
    <name type="scientific">Eiseniibacteriota bacterium</name>
    <dbReference type="NCBI Taxonomy" id="2212470"/>
    <lineage>
        <taxon>Bacteria</taxon>
        <taxon>Candidatus Eiseniibacteriota</taxon>
    </lineage>
</organism>
<accession>A0ABV6YL40</accession>
<reference evidence="1 2" key="1">
    <citation type="submission" date="2024-09" db="EMBL/GenBank/DDBJ databases">
        <authorList>
            <person name="D'Angelo T."/>
        </authorList>
    </citation>
    <scope>NUCLEOTIDE SEQUENCE [LARGE SCALE GENOMIC DNA]</scope>
    <source>
        <strain evidence="1">SAG AM-320-E07</strain>
    </source>
</reference>
<dbReference type="Pfam" id="PF08309">
    <property type="entry name" value="LVIVD"/>
    <property type="match status" value="10"/>
</dbReference>
<keyword evidence="2" id="KW-1185">Reference proteome</keyword>
<name>A0ABV6YL40_UNCEI</name>
<evidence type="ECO:0000313" key="2">
    <source>
        <dbReference type="Proteomes" id="UP001593833"/>
    </source>
</evidence>
<protein>
    <submittedName>
        <fullName evidence="1">T9SS type A sorting domain-containing protein</fullName>
    </submittedName>
</protein>
<dbReference type="SUPFAM" id="SSF50969">
    <property type="entry name" value="YVTN repeat-like/Quinoprotein amine dehydrogenase"/>
    <property type="match status" value="1"/>
</dbReference>
<dbReference type="Gene3D" id="2.60.40.4070">
    <property type="match status" value="1"/>
</dbReference>
<sequence length="807" mass="85693">LPTDDYAFGVAVAGNVAYVADDESGMQVIDITNPEAPTIVAGKTGGGRARNVAVDGNTVYLTCSDRGLKFYNITDPEDPRLYYTMDTPGTAWDVAVAGGVAFVADGSTGLEVVDVVHAKVPPVEIGSVEWFYQDTAWDVVIEGDVAYVATFPGFFAVDISDPTDPTQIGTYGSENGGGEGLAVEGDIAYVAVCIYLDVVDVSDPTDPTLVGQVELPTCGKGVAVAGDVAYVASLEHGLEVVDVSDPHHPHIIDSVDLPGWAWDVAVAGDLAYVTTGYGGLQVVDISDPTDCAVVNSLETTGPAMGIALAGNMAYVANEDGLLAVDITCAICLSIVDTVPTPGDAWGVAVAGDYVYVGDQTGGMQVVCVSDPANIYILTSVDTPGHAYGLAVAGDVAYVADGPHGFRAYRVLEMDFLLAQDNIGQSQDMAPGAAHPVAARLEPYEIGDIDWFLSNDGGTSWGSFPADDLFHPLDIQPVPSGIHWRGELIYDPDNPFVNPTCSQLDIEWLFDFPIIDVVADVPDDQGGQVNLTWTRSGYDLSGSSTLITEYAIFRRNEGAPGGWDSLMTVPAVLEDGYTRAVSTLVDSTIVGGMALSTFFARALTATPGLYFDSPPDSGYSVDNLAPLSPINFHYEADSVLAWDECPDGDFDYFTVYCSEVDYLDASAEVLDVTTGTSLSVPPYSCAYYHLTATDVSGNEGEEATLWDYASVPETGSNQCMLHTSSPNPFKAQTQIHFAIPDDRTADLAVYSVNGRRIATLVNGPLPAGHHMVTWTGRDDQGRLLPSGVFLYRLTAGDYVETKRLTLLR</sequence>
<dbReference type="InterPro" id="IPR015943">
    <property type="entry name" value="WD40/YVTN_repeat-like_dom_sf"/>
</dbReference>
<proteinExistence type="predicted"/>